<dbReference type="Pfam" id="PF00588">
    <property type="entry name" value="SpoU_methylase"/>
    <property type="match status" value="1"/>
</dbReference>
<dbReference type="AlphaFoldDB" id="A0A9X1UZK5"/>
<feature type="domain" description="MRM3-like substrate binding" evidence="5">
    <location>
        <begin position="5"/>
        <end position="82"/>
    </location>
</feature>
<dbReference type="InterPro" id="IPR051259">
    <property type="entry name" value="rRNA_Methyltransferase"/>
</dbReference>
<evidence type="ECO:0000313" key="6">
    <source>
        <dbReference type="EMBL" id="MCG9972178.1"/>
    </source>
</evidence>
<dbReference type="SUPFAM" id="SSF55315">
    <property type="entry name" value="L30e-like"/>
    <property type="match status" value="1"/>
</dbReference>
<gene>
    <name evidence="6" type="ORF">LU635_11065</name>
</gene>
<dbReference type="Gene3D" id="3.40.1280.10">
    <property type="match status" value="1"/>
</dbReference>
<proteinExistence type="inferred from homology"/>
<protein>
    <submittedName>
        <fullName evidence="6">RNA methyltransferase</fullName>
    </submittedName>
</protein>
<keyword evidence="7" id="KW-1185">Reference proteome</keyword>
<dbReference type="InterPro" id="IPR029028">
    <property type="entry name" value="Alpha/beta_knot_MTases"/>
</dbReference>
<dbReference type="GO" id="GO:0032259">
    <property type="term" value="P:methylation"/>
    <property type="evidence" value="ECO:0007669"/>
    <property type="project" value="UniProtKB-KW"/>
</dbReference>
<keyword evidence="2 6" id="KW-0489">Methyltransferase</keyword>
<name>A0A9X1UZK5_9FLAO</name>
<dbReference type="InterPro" id="IPR029064">
    <property type="entry name" value="Ribosomal_eL30-like_sf"/>
</dbReference>
<evidence type="ECO:0000256" key="3">
    <source>
        <dbReference type="ARBA" id="ARBA00022679"/>
    </source>
</evidence>
<organism evidence="6 7">
    <name type="scientific">Christiangramia crocea</name>
    <dbReference type="NCBI Taxonomy" id="2904124"/>
    <lineage>
        <taxon>Bacteria</taxon>
        <taxon>Pseudomonadati</taxon>
        <taxon>Bacteroidota</taxon>
        <taxon>Flavobacteriia</taxon>
        <taxon>Flavobacteriales</taxon>
        <taxon>Flavobacteriaceae</taxon>
        <taxon>Christiangramia</taxon>
    </lineage>
</organism>
<dbReference type="GO" id="GO:0003723">
    <property type="term" value="F:RNA binding"/>
    <property type="evidence" value="ECO:0007669"/>
    <property type="project" value="InterPro"/>
</dbReference>
<dbReference type="SUPFAM" id="SSF75217">
    <property type="entry name" value="alpha/beta knot"/>
    <property type="match status" value="1"/>
</dbReference>
<dbReference type="GO" id="GO:0006396">
    <property type="term" value="P:RNA processing"/>
    <property type="evidence" value="ECO:0007669"/>
    <property type="project" value="InterPro"/>
</dbReference>
<dbReference type="GO" id="GO:0008173">
    <property type="term" value="F:RNA methyltransferase activity"/>
    <property type="evidence" value="ECO:0007669"/>
    <property type="project" value="InterPro"/>
</dbReference>
<evidence type="ECO:0000313" key="7">
    <source>
        <dbReference type="Proteomes" id="UP001139344"/>
    </source>
</evidence>
<comment type="caution">
    <text evidence="6">The sequence shown here is derived from an EMBL/GenBank/DDBJ whole genome shotgun (WGS) entry which is preliminary data.</text>
</comment>
<accession>A0A9X1UZK5</accession>
<dbReference type="Proteomes" id="UP001139344">
    <property type="component" value="Unassembled WGS sequence"/>
</dbReference>
<dbReference type="CDD" id="cd18109">
    <property type="entry name" value="SpoU-like_RNA-MTase"/>
    <property type="match status" value="1"/>
</dbReference>
<evidence type="ECO:0000256" key="1">
    <source>
        <dbReference type="ARBA" id="ARBA00007228"/>
    </source>
</evidence>
<dbReference type="Gene3D" id="3.30.1330.30">
    <property type="match status" value="1"/>
</dbReference>
<evidence type="ECO:0000259" key="5">
    <source>
        <dbReference type="Pfam" id="PF22435"/>
    </source>
</evidence>
<dbReference type="PANTHER" id="PTHR43191">
    <property type="entry name" value="RRNA METHYLTRANSFERASE 3"/>
    <property type="match status" value="1"/>
</dbReference>
<dbReference type="RefSeq" id="WP_240099164.1">
    <property type="nucleotide sequence ID" value="NZ_JAJSON010000024.1"/>
</dbReference>
<feature type="domain" description="tRNA/rRNA methyltransferase SpoU type" evidence="4">
    <location>
        <begin position="97"/>
        <end position="235"/>
    </location>
</feature>
<evidence type="ECO:0000256" key="2">
    <source>
        <dbReference type="ARBA" id="ARBA00022603"/>
    </source>
</evidence>
<evidence type="ECO:0000259" key="4">
    <source>
        <dbReference type="Pfam" id="PF00588"/>
    </source>
</evidence>
<dbReference type="InterPro" id="IPR001537">
    <property type="entry name" value="SpoU_MeTrfase"/>
</dbReference>
<dbReference type="InterPro" id="IPR053888">
    <property type="entry name" value="MRM3-like_sub_bind"/>
</dbReference>
<dbReference type="EMBL" id="JAJSON010000024">
    <property type="protein sequence ID" value="MCG9972178.1"/>
    <property type="molecule type" value="Genomic_DNA"/>
</dbReference>
<sequence length="246" mass="27829">MVSKNQIKLIKSLSQKKFRNKHELFVVEGLKGIKEFLNSDFDLVSLFTNEIDFDVSEKLVSKIDERELKKLSFLKTPQQALAVFRIPKINEIEVKGLMVILDGVRDPGNLGTIIRLCDWFGGETLICSEDTVDCYNPKVVQASMGSLTRVKVNYTQLPDFLKENREIPLYGAMLDGDNIYECNLPDSAFIVMGNEAKGVSEEIEKLLTHRINIPQFGKNKDTESLNVATATAIILSEFRRRLPTGR</sequence>
<keyword evidence="3" id="KW-0808">Transferase</keyword>
<comment type="similarity">
    <text evidence="1">Belongs to the class IV-like SAM-binding methyltransferase superfamily. RNA methyltransferase TrmH family.</text>
</comment>
<dbReference type="PANTHER" id="PTHR43191:SF2">
    <property type="entry name" value="RRNA METHYLTRANSFERASE 3, MITOCHONDRIAL"/>
    <property type="match status" value="1"/>
</dbReference>
<reference evidence="6" key="1">
    <citation type="submission" date="2021-12" db="EMBL/GenBank/DDBJ databases">
        <title>Description of Gramella crocea sp. nov., a new bacterium isolated from activated sludge.</title>
        <authorList>
            <person name="Zhang X."/>
        </authorList>
    </citation>
    <scope>NUCLEOTIDE SEQUENCE</scope>
    <source>
        <strain evidence="6">YB25</strain>
    </source>
</reference>
<dbReference type="Pfam" id="PF22435">
    <property type="entry name" value="MRM3-like_sub_bind"/>
    <property type="match status" value="1"/>
</dbReference>
<dbReference type="InterPro" id="IPR029026">
    <property type="entry name" value="tRNA_m1G_MTases_N"/>
</dbReference>